<evidence type="ECO:0008006" key="4">
    <source>
        <dbReference type="Google" id="ProtNLM"/>
    </source>
</evidence>
<gene>
    <name evidence="2" type="ORF">BJY26_002624</name>
</gene>
<organism evidence="2 3">
    <name type="scientific">Spelaeicoccus albus</name>
    <dbReference type="NCBI Taxonomy" id="1280376"/>
    <lineage>
        <taxon>Bacteria</taxon>
        <taxon>Bacillati</taxon>
        <taxon>Actinomycetota</taxon>
        <taxon>Actinomycetes</taxon>
        <taxon>Micrococcales</taxon>
        <taxon>Brevibacteriaceae</taxon>
        <taxon>Spelaeicoccus</taxon>
    </lineage>
</organism>
<dbReference type="AlphaFoldDB" id="A0A7Z0D3S7"/>
<sequence>MTDESGTAPTGGEYWYNTKTGAVEEGHQSSWPHLMGPYPTREEAQNALANAERRNEEWDAED</sequence>
<dbReference type="RefSeq" id="WP_179428681.1">
    <property type="nucleotide sequence ID" value="NZ_JACBZP010000001.1"/>
</dbReference>
<proteinExistence type="predicted"/>
<evidence type="ECO:0000313" key="2">
    <source>
        <dbReference type="EMBL" id="NYI68318.1"/>
    </source>
</evidence>
<comment type="caution">
    <text evidence="2">The sequence shown here is derived from an EMBL/GenBank/DDBJ whole genome shotgun (WGS) entry which is preliminary data.</text>
</comment>
<reference evidence="2 3" key="1">
    <citation type="submission" date="2020-07" db="EMBL/GenBank/DDBJ databases">
        <title>Sequencing the genomes of 1000 actinobacteria strains.</title>
        <authorList>
            <person name="Klenk H.-P."/>
        </authorList>
    </citation>
    <scope>NUCLEOTIDE SEQUENCE [LARGE SCALE GENOMIC DNA]</scope>
    <source>
        <strain evidence="2 3">DSM 26341</strain>
    </source>
</reference>
<dbReference type="EMBL" id="JACBZP010000001">
    <property type="protein sequence ID" value="NYI68318.1"/>
    <property type="molecule type" value="Genomic_DNA"/>
</dbReference>
<dbReference type="Proteomes" id="UP000539111">
    <property type="component" value="Unassembled WGS sequence"/>
</dbReference>
<feature type="region of interest" description="Disordered" evidence="1">
    <location>
        <begin position="26"/>
        <end position="62"/>
    </location>
</feature>
<evidence type="ECO:0000313" key="3">
    <source>
        <dbReference type="Proteomes" id="UP000539111"/>
    </source>
</evidence>
<accession>A0A7Z0D3S7</accession>
<evidence type="ECO:0000256" key="1">
    <source>
        <dbReference type="SAM" id="MobiDB-lite"/>
    </source>
</evidence>
<feature type="compositionally biased region" description="Basic and acidic residues" evidence="1">
    <location>
        <begin position="51"/>
        <end position="62"/>
    </location>
</feature>
<keyword evidence="3" id="KW-1185">Reference proteome</keyword>
<protein>
    <recommendedName>
        <fullName evidence="4">SPOR domain-containing protein</fullName>
    </recommendedName>
</protein>
<name>A0A7Z0D3S7_9MICO</name>